<dbReference type="Proteomes" id="UP000642125">
    <property type="component" value="Unassembled WGS sequence"/>
</dbReference>
<dbReference type="SUPFAM" id="SSF51735">
    <property type="entry name" value="NAD(P)-binding Rossmann-fold domains"/>
    <property type="match status" value="1"/>
</dbReference>
<accession>A0A919PCP2</accession>
<sequence>MTTIAVVGAGPGLGAAVARRFAAEGLSVALVSRTQEHVADLAGVLAAEGATARGYAADVRDPGALGAALDAAAADLGPVEVLQYSPLPARDYLKPVLGTTAEDLDQALAFSLHGLRTAVERVLPGMRGLGRGSVLLANGGSAIRPNPEVAGTSVAFAAEAAYAQMLHAALAPEGVHVGQLIIPGGIEPGHPTHDPAVLAGRLWTMHADRGDFRVLADRMPD</sequence>
<evidence type="ECO:0000313" key="2">
    <source>
        <dbReference type="Proteomes" id="UP000642125"/>
    </source>
</evidence>
<dbReference type="PANTHER" id="PTHR43431:SF7">
    <property type="entry name" value="OXIDOREDUCTASE, SHORT CHAIN DEHYDROGENASE_REDUCTASE FAMILY (AFU_ORTHOLOGUE AFUA_5G14000)"/>
    <property type="match status" value="1"/>
</dbReference>
<proteinExistence type="predicted"/>
<comment type="caution">
    <text evidence="1">The sequence shown here is derived from an EMBL/GenBank/DDBJ whole genome shotgun (WGS) entry which is preliminary data.</text>
</comment>
<keyword evidence="2" id="KW-1185">Reference proteome</keyword>
<dbReference type="RefSeq" id="WP_203668491.1">
    <property type="nucleotide sequence ID" value="NZ_BONO01000012.1"/>
</dbReference>
<name>A0A919PCP2_9CELL</name>
<dbReference type="Gene3D" id="3.40.50.720">
    <property type="entry name" value="NAD(P)-binding Rossmann-like Domain"/>
    <property type="match status" value="1"/>
</dbReference>
<dbReference type="EMBL" id="BONO01000012">
    <property type="protein sequence ID" value="GIG36469.1"/>
    <property type="molecule type" value="Genomic_DNA"/>
</dbReference>
<organism evidence="1 2">
    <name type="scientific">Cellulomonas pakistanensis</name>
    <dbReference type="NCBI Taxonomy" id="992287"/>
    <lineage>
        <taxon>Bacteria</taxon>
        <taxon>Bacillati</taxon>
        <taxon>Actinomycetota</taxon>
        <taxon>Actinomycetes</taxon>
        <taxon>Micrococcales</taxon>
        <taxon>Cellulomonadaceae</taxon>
        <taxon>Cellulomonas</taxon>
    </lineage>
</organism>
<protein>
    <submittedName>
        <fullName evidence="1">Short-chain dehydrogenase</fullName>
    </submittedName>
</protein>
<reference evidence="1" key="1">
    <citation type="submission" date="2021-01" db="EMBL/GenBank/DDBJ databases">
        <title>Whole genome shotgun sequence of Cellulomonas pakistanensis NBRC 110800.</title>
        <authorList>
            <person name="Komaki H."/>
            <person name="Tamura T."/>
        </authorList>
    </citation>
    <scope>NUCLEOTIDE SEQUENCE</scope>
    <source>
        <strain evidence="1">NBRC 110800</strain>
    </source>
</reference>
<dbReference type="Pfam" id="PF00106">
    <property type="entry name" value="adh_short"/>
    <property type="match status" value="1"/>
</dbReference>
<dbReference type="InterPro" id="IPR036291">
    <property type="entry name" value="NAD(P)-bd_dom_sf"/>
</dbReference>
<evidence type="ECO:0000313" key="1">
    <source>
        <dbReference type="EMBL" id="GIG36469.1"/>
    </source>
</evidence>
<gene>
    <name evidence="1" type="ORF">Cpa01nite_18500</name>
</gene>
<dbReference type="PANTHER" id="PTHR43431">
    <property type="entry name" value="OXIDOREDUCTASE, SHORT CHAIN DEHYDROGENASE/REDUCTASE FAMILY (AFU_ORTHOLOGUE AFUA_5G14000)"/>
    <property type="match status" value="1"/>
</dbReference>
<dbReference type="InterPro" id="IPR002347">
    <property type="entry name" value="SDR_fam"/>
</dbReference>
<dbReference type="AlphaFoldDB" id="A0A919PCP2"/>